<proteinExistence type="predicted"/>
<evidence type="ECO:0000256" key="4">
    <source>
        <dbReference type="ARBA" id="ARBA00022840"/>
    </source>
</evidence>
<dbReference type="Gene3D" id="1.10.510.10">
    <property type="entry name" value="Transferase(Phosphotransferase) domain 1"/>
    <property type="match status" value="1"/>
</dbReference>
<name>A0ABW6F153_9ACTN</name>
<feature type="domain" description="Protein kinase" evidence="7">
    <location>
        <begin position="26"/>
        <end position="280"/>
    </location>
</feature>
<feature type="region of interest" description="Disordered" evidence="6">
    <location>
        <begin position="391"/>
        <end position="430"/>
    </location>
</feature>
<dbReference type="PROSITE" id="PS50011">
    <property type="entry name" value="PROTEIN_KINASE_DOM"/>
    <property type="match status" value="1"/>
</dbReference>
<dbReference type="InterPro" id="IPR000719">
    <property type="entry name" value="Prot_kinase_dom"/>
</dbReference>
<keyword evidence="9" id="KW-1185">Reference proteome</keyword>
<feature type="region of interest" description="Disordered" evidence="6">
    <location>
        <begin position="298"/>
        <end position="361"/>
    </location>
</feature>
<organism evidence="8 9">
    <name type="scientific">Streptomyces rubiginosohelvolus</name>
    <dbReference type="NCBI Taxonomy" id="67362"/>
    <lineage>
        <taxon>Bacteria</taxon>
        <taxon>Bacillati</taxon>
        <taxon>Actinomycetota</taxon>
        <taxon>Actinomycetes</taxon>
        <taxon>Kitasatosporales</taxon>
        <taxon>Streptomycetaceae</taxon>
        <taxon>Streptomyces</taxon>
    </lineage>
</organism>
<dbReference type="PROSITE" id="PS00108">
    <property type="entry name" value="PROTEIN_KINASE_ST"/>
    <property type="match status" value="1"/>
</dbReference>
<dbReference type="PANTHER" id="PTHR43289:SF34">
    <property type="entry name" value="SERINE_THREONINE-PROTEIN KINASE YBDM-RELATED"/>
    <property type="match status" value="1"/>
</dbReference>
<protein>
    <submittedName>
        <fullName evidence="8">Protein kinase</fullName>
    </submittedName>
</protein>
<feature type="compositionally biased region" description="Low complexity" evidence="6">
    <location>
        <begin position="340"/>
        <end position="351"/>
    </location>
</feature>
<keyword evidence="4 5" id="KW-0067">ATP-binding</keyword>
<dbReference type="GO" id="GO:0016301">
    <property type="term" value="F:kinase activity"/>
    <property type="evidence" value="ECO:0007669"/>
    <property type="project" value="UniProtKB-KW"/>
</dbReference>
<keyword evidence="1" id="KW-0808">Transferase</keyword>
<dbReference type="InterPro" id="IPR011009">
    <property type="entry name" value="Kinase-like_dom_sf"/>
</dbReference>
<dbReference type="PROSITE" id="PS00107">
    <property type="entry name" value="PROTEIN_KINASE_ATP"/>
    <property type="match status" value="1"/>
</dbReference>
<accession>A0ABW6F153</accession>
<evidence type="ECO:0000259" key="7">
    <source>
        <dbReference type="PROSITE" id="PS50011"/>
    </source>
</evidence>
<dbReference type="Proteomes" id="UP001598352">
    <property type="component" value="Unassembled WGS sequence"/>
</dbReference>
<feature type="binding site" evidence="5">
    <location>
        <position position="54"/>
    </location>
    <ligand>
        <name>ATP</name>
        <dbReference type="ChEBI" id="CHEBI:30616"/>
    </ligand>
</feature>
<evidence type="ECO:0000256" key="1">
    <source>
        <dbReference type="ARBA" id="ARBA00022679"/>
    </source>
</evidence>
<dbReference type="SUPFAM" id="SSF56112">
    <property type="entry name" value="Protein kinase-like (PK-like)"/>
    <property type="match status" value="1"/>
</dbReference>
<keyword evidence="3 8" id="KW-0418">Kinase</keyword>
<comment type="caution">
    <text evidence="8">The sequence shown here is derived from an EMBL/GenBank/DDBJ whole genome shotgun (WGS) entry which is preliminary data.</text>
</comment>
<dbReference type="RefSeq" id="WP_382773422.1">
    <property type="nucleotide sequence ID" value="NZ_JBHXKZ010000011.1"/>
</dbReference>
<feature type="compositionally biased region" description="Pro residues" evidence="6">
    <location>
        <begin position="404"/>
        <end position="417"/>
    </location>
</feature>
<reference evidence="8 9" key="1">
    <citation type="submission" date="2024-09" db="EMBL/GenBank/DDBJ databases">
        <title>The Natural Products Discovery Center: Release of the First 8490 Sequenced Strains for Exploring Actinobacteria Biosynthetic Diversity.</title>
        <authorList>
            <person name="Kalkreuter E."/>
            <person name="Kautsar S.A."/>
            <person name="Yang D."/>
            <person name="Bader C.D."/>
            <person name="Teijaro C.N."/>
            <person name="Fluegel L."/>
            <person name="Davis C.M."/>
            <person name="Simpson J.R."/>
            <person name="Lauterbach L."/>
            <person name="Steele A.D."/>
            <person name="Gui C."/>
            <person name="Meng S."/>
            <person name="Li G."/>
            <person name="Viehrig K."/>
            <person name="Ye F."/>
            <person name="Su P."/>
            <person name="Kiefer A.F."/>
            <person name="Nichols A."/>
            <person name="Cepeda A.J."/>
            <person name="Yan W."/>
            <person name="Fan B."/>
            <person name="Jiang Y."/>
            <person name="Adhikari A."/>
            <person name="Zheng C.-J."/>
            <person name="Schuster L."/>
            <person name="Cowan T.M."/>
            <person name="Smanski M.J."/>
            <person name="Chevrette M.G."/>
            <person name="De Carvalho L.P.S."/>
            <person name="Shen B."/>
        </authorList>
    </citation>
    <scope>NUCLEOTIDE SEQUENCE [LARGE SCALE GENOMIC DNA]</scope>
    <source>
        <strain evidence="8 9">NPDC058428</strain>
    </source>
</reference>
<dbReference type="InterPro" id="IPR017441">
    <property type="entry name" value="Protein_kinase_ATP_BS"/>
</dbReference>
<evidence type="ECO:0000313" key="8">
    <source>
        <dbReference type="EMBL" id="MFD4824015.1"/>
    </source>
</evidence>
<dbReference type="EMBL" id="JBHXKZ010000011">
    <property type="protein sequence ID" value="MFD4824015.1"/>
    <property type="molecule type" value="Genomic_DNA"/>
</dbReference>
<evidence type="ECO:0000256" key="5">
    <source>
        <dbReference type="PROSITE-ProRule" id="PRU10141"/>
    </source>
</evidence>
<dbReference type="PANTHER" id="PTHR43289">
    <property type="entry name" value="MITOGEN-ACTIVATED PROTEIN KINASE KINASE KINASE 20-RELATED"/>
    <property type="match status" value="1"/>
</dbReference>
<gene>
    <name evidence="8" type="ORF">ACFWOQ_15680</name>
</gene>
<dbReference type="SMART" id="SM00220">
    <property type="entry name" value="S_TKc"/>
    <property type="match status" value="1"/>
</dbReference>
<keyword evidence="2 5" id="KW-0547">Nucleotide-binding</keyword>
<evidence type="ECO:0000256" key="3">
    <source>
        <dbReference type="ARBA" id="ARBA00022777"/>
    </source>
</evidence>
<dbReference type="CDD" id="cd14014">
    <property type="entry name" value="STKc_PknB_like"/>
    <property type="match status" value="1"/>
</dbReference>
<evidence type="ECO:0000313" key="9">
    <source>
        <dbReference type="Proteomes" id="UP001598352"/>
    </source>
</evidence>
<dbReference type="InterPro" id="IPR008271">
    <property type="entry name" value="Ser/Thr_kinase_AS"/>
</dbReference>
<evidence type="ECO:0000256" key="6">
    <source>
        <dbReference type="SAM" id="MobiDB-lite"/>
    </source>
</evidence>
<sequence length="556" mass="57838">MSTQPPGTHPVRTALSADDPQEIGGYRLQARLGSGGMGVVYLAHTRGGRPIALKAVREDFAADPGFRLRFADEVASARRIHGLFTAQVIDSGVDDPVPWLATAYVPGPSLEQAVRHHGPLPPRTVLLLVAGIAEALQAIHGAGVVHRDLKPANVLLAEDGPRVIDFGIARAADAAHLTGTGVRIGTAAYMAPEQAMGLPVTPAADVFALGALAAYVAGGAPPFGPGPESATLYRVAHEPPDLSRVPPELHDLLWGCLAKQPELRPAPNDIIAAVHAHPRVAPAVEFTHGWLPPGLYGEIGRGDGHGPPTPVHLAPTRARPTPTRVGLAPDAEAAQDPDLPAATGGASPAPGAGAGPDARRPRTRRWVRAVLVGAACVLVLAAAVAVPHLRDRPDRADASSSPAPRRPAPQTPVPDPSASPSAGASTPPPARYEQAYADAELTAPDESYEFDLQAGEVVPAETSDWFLARSGDAFVLPEDSDAFVGAGYVLGPADCDRGIGTEPVTELLVDDLADERPFCVRSPDGEELVIVRLVHPGTEEDDGSVTVVLSRYTRGG</sequence>
<dbReference type="Pfam" id="PF00069">
    <property type="entry name" value="Pkinase"/>
    <property type="match status" value="1"/>
</dbReference>
<evidence type="ECO:0000256" key="2">
    <source>
        <dbReference type="ARBA" id="ARBA00022741"/>
    </source>
</evidence>
<dbReference type="Gene3D" id="3.30.200.20">
    <property type="entry name" value="Phosphorylase Kinase, domain 1"/>
    <property type="match status" value="1"/>
</dbReference>